<dbReference type="EC" id="2.7.7.49" evidence="1"/>
<dbReference type="Gene3D" id="3.30.70.270">
    <property type="match status" value="2"/>
</dbReference>
<dbReference type="OrthoDB" id="430238at2759"/>
<dbReference type="SUPFAM" id="SSF56672">
    <property type="entry name" value="DNA/RNA polymerases"/>
    <property type="match status" value="1"/>
</dbReference>
<dbReference type="PANTHER" id="PTHR37984">
    <property type="entry name" value="PROTEIN CBG26694"/>
    <property type="match status" value="1"/>
</dbReference>
<dbReference type="InterPro" id="IPR043128">
    <property type="entry name" value="Rev_trsase/Diguanyl_cyclase"/>
</dbReference>
<dbReference type="FunFam" id="3.30.70.270:FF:000020">
    <property type="entry name" value="Transposon Tf2-6 polyprotein-like Protein"/>
    <property type="match status" value="1"/>
</dbReference>
<dbReference type="EMBL" id="BMAW01065434">
    <property type="protein sequence ID" value="GFT50433.1"/>
    <property type="molecule type" value="Genomic_DNA"/>
</dbReference>
<evidence type="ECO:0000313" key="3">
    <source>
        <dbReference type="Proteomes" id="UP000887013"/>
    </source>
</evidence>
<sequence length="104" mass="12086">MLEKLKIANLKLNPTKCNLFRREVGYLGHIISAEGVRTDPEKISAVENWSRSEEVHQLRSFLGLCMYYRKFVKGISSIARPLHNLTEVKQKFLWTEECEEAFGN</sequence>
<name>A0A8X6P448_NEPPI</name>
<evidence type="ECO:0000313" key="2">
    <source>
        <dbReference type="EMBL" id="GFT50433.1"/>
    </source>
</evidence>
<organism evidence="2 3">
    <name type="scientific">Nephila pilipes</name>
    <name type="common">Giant wood spider</name>
    <name type="synonym">Nephila maculata</name>
    <dbReference type="NCBI Taxonomy" id="299642"/>
    <lineage>
        <taxon>Eukaryota</taxon>
        <taxon>Metazoa</taxon>
        <taxon>Ecdysozoa</taxon>
        <taxon>Arthropoda</taxon>
        <taxon>Chelicerata</taxon>
        <taxon>Arachnida</taxon>
        <taxon>Araneae</taxon>
        <taxon>Araneomorphae</taxon>
        <taxon>Entelegynae</taxon>
        <taxon>Araneoidea</taxon>
        <taxon>Nephilidae</taxon>
        <taxon>Nephila</taxon>
    </lineage>
</organism>
<dbReference type="InterPro" id="IPR043502">
    <property type="entry name" value="DNA/RNA_pol_sf"/>
</dbReference>
<evidence type="ECO:0000256" key="1">
    <source>
        <dbReference type="ARBA" id="ARBA00012493"/>
    </source>
</evidence>
<keyword evidence="3" id="KW-1185">Reference proteome</keyword>
<proteinExistence type="predicted"/>
<dbReference type="AlphaFoldDB" id="A0A8X6P448"/>
<reference evidence="2" key="1">
    <citation type="submission" date="2020-08" db="EMBL/GenBank/DDBJ databases">
        <title>Multicomponent nature underlies the extraordinary mechanical properties of spider dragline silk.</title>
        <authorList>
            <person name="Kono N."/>
            <person name="Nakamura H."/>
            <person name="Mori M."/>
            <person name="Yoshida Y."/>
            <person name="Ohtoshi R."/>
            <person name="Malay A.D."/>
            <person name="Moran D.A.P."/>
            <person name="Tomita M."/>
            <person name="Numata K."/>
            <person name="Arakawa K."/>
        </authorList>
    </citation>
    <scope>NUCLEOTIDE SEQUENCE</scope>
</reference>
<dbReference type="PANTHER" id="PTHR37984:SF5">
    <property type="entry name" value="PROTEIN NYNRIN-LIKE"/>
    <property type="match status" value="1"/>
</dbReference>
<protein>
    <recommendedName>
        <fullName evidence="1">RNA-directed DNA polymerase</fullName>
        <ecNumber evidence="1">2.7.7.49</ecNumber>
    </recommendedName>
</protein>
<dbReference type="GO" id="GO:0003964">
    <property type="term" value="F:RNA-directed DNA polymerase activity"/>
    <property type="evidence" value="ECO:0007669"/>
    <property type="project" value="UniProtKB-EC"/>
</dbReference>
<gene>
    <name evidence="2" type="primary">X975_16630</name>
    <name evidence="2" type="ORF">NPIL_420551</name>
</gene>
<dbReference type="InterPro" id="IPR050951">
    <property type="entry name" value="Retrovirus_Pol_polyprotein"/>
</dbReference>
<accession>A0A8X6P448</accession>
<dbReference type="Proteomes" id="UP000887013">
    <property type="component" value="Unassembled WGS sequence"/>
</dbReference>
<comment type="caution">
    <text evidence="2">The sequence shown here is derived from an EMBL/GenBank/DDBJ whole genome shotgun (WGS) entry which is preliminary data.</text>
</comment>